<protein>
    <recommendedName>
        <fullName evidence="3">Inner membrane protein (DUF1819)</fullName>
    </recommendedName>
</protein>
<dbReference type="EMBL" id="CP011036">
    <property type="protein sequence ID" value="ASM54352.1"/>
    <property type="molecule type" value="Genomic_DNA"/>
</dbReference>
<sequence>MTTANTTQMKSYRDYLGDLIGGSLMIKESQTVAELLLKKPSQEEWLEAIVNQNVLQKRSDASAKRNAATIKKRLEDMSYKYLELIAFGSTELSTQLMFAATLINCTLLADFMRNVVLDAKRMFRESLDVADWESFWDERIRLFPELAQMSESSTYKISQVAFKAIADAGYIETTRNKKIQNVYLLPEVRDLLLEINRDDIISAMELH</sequence>
<organism evidence="1 2">
    <name type="scientific">Pseudoalteromonas nigrifaciens</name>
    <dbReference type="NCBI Taxonomy" id="28109"/>
    <lineage>
        <taxon>Bacteria</taxon>
        <taxon>Pseudomonadati</taxon>
        <taxon>Pseudomonadota</taxon>
        <taxon>Gammaproteobacteria</taxon>
        <taxon>Alteromonadales</taxon>
        <taxon>Pseudoalteromonadaceae</taxon>
        <taxon>Pseudoalteromonas</taxon>
    </lineage>
</organism>
<evidence type="ECO:0000313" key="2">
    <source>
        <dbReference type="Proteomes" id="UP000198329"/>
    </source>
</evidence>
<dbReference type="RefSeq" id="WP_208619482.1">
    <property type="nucleotide sequence ID" value="NZ_BJXZ01000055.1"/>
</dbReference>
<dbReference type="InterPro" id="IPR014948">
    <property type="entry name" value="BrxA"/>
</dbReference>
<proteinExistence type="predicted"/>
<accession>A0AAC9UKB8</accession>
<dbReference type="InterPro" id="IPR023137">
    <property type="entry name" value="BrxA_sf"/>
</dbReference>
<evidence type="ECO:0008006" key="3">
    <source>
        <dbReference type="Google" id="ProtNLM"/>
    </source>
</evidence>
<dbReference type="KEGG" id="png:PNIG_a2320"/>
<dbReference type="Pfam" id="PF08849">
    <property type="entry name" value="BrxA"/>
    <property type="match status" value="1"/>
</dbReference>
<dbReference type="Gene3D" id="1.10.3540.10">
    <property type="entry name" value="uncharacterized protein from magnetospirillum magneticum domain"/>
    <property type="match status" value="1"/>
</dbReference>
<dbReference type="GeneID" id="300941989"/>
<dbReference type="AlphaFoldDB" id="A0AAC9UKB8"/>
<gene>
    <name evidence="1" type="ORF">PNIG_a2320</name>
</gene>
<evidence type="ECO:0000313" key="1">
    <source>
        <dbReference type="EMBL" id="ASM54352.1"/>
    </source>
</evidence>
<name>A0AAC9UKB8_9GAMM</name>
<reference evidence="1 2" key="1">
    <citation type="submission" date="2015-03" db="EMBL/GenBank/DDBJ databases">
        <authorList>
            <person name="Xie B.-B."/>
            <person name="Rong J.-C."/>
            <person name="Qin Q.-L."/>
            <person name="Zhang Y.-Z."/>
        </authorList>
    </citation>
    <scope>NUCLEOTIDE SEQUENCE [LARGE SCALE GENOMIC DNA]</scope>
    <source>
        <strain evidence="1 2">KMM 661</strain>
    </source>
</reference>
<dbReference type="Proteomes" id="UP000198329">
    <property type="component" value="Chromosome I"/>
</dbReference>
<keyword evidence="2" id="KW-1185">Reference proteome</keyword>